<evidence type="ECO:0000313" key="1">
    <source>
        <dbReference type="EMBL" id="GEK88859.1"/>
    </source>
</evidence>
<dbReference type="Proteomes" id="UP000198548">
    <property type="component" value="Unassembled WGS sequence"/>
</dbReference>
<dbReference type="InterPro" id="IPR002763">
    <property type="entry name" value="DUF72"/>
</dbReference>
<protein>
    <submittedName>
        <fullName evidence="2">Uncharacterized conserved protein YecE, DUF72 family</fullName>
    </submittedName>
</protein>
<evidence type="ECO:0000313" key="4">
    <source>
        <dbReference type="Proteomes" id="UP000321425"/>
    </source>
</evidence>
<dbReference type="PANTHER" id="PTHR30348">
    <property type="entry name" value="UNCHARACTERIZED PROTEIN YECE"/>
    <property type="match status" value="1"/>
</dbReference>
<dbReference type="EMBL" id="BJUX01000007">
    <property type="protein sequence ID" value="GEK88859.1"/>
    <property type="molecule type" value="Genomic_DNA"/>
</dbReference>
<reference evidence="2 3" key="1">
    <citation type="submission" date="2016-10" db="EMBL/GenBank/DDBJ databases">
        <authorList>
            <person name="de Groot N.N."/>
        </authorList>
    </citation>
    <scope>NUCLEOTIDE SEQUENCE [LARGE SCALE GENOMIC DNA]</scope>
    <source>
        <strain evidence="2 3">DSM 19182</strain>
    </source>
</reference>
<gene>
    <name evidence="1" type="ORF">APU01nite_08980</name>
    <name evidence="2" type="ORF">SAMN04488100_1042</name>
</gene>
<evidence type="ECO:0000313" key="3">
    <source>
        <dbReference type="Proteomes" id="UP000198548"/>
    </source>
</evidence>
<reference evidence="1 4" key="2">
    <citation type="submission" date="2019-07" db="EMBL/GenBank/DDBJ databases">
        <title>Whole genome shotgun sequence of Alkalibacterium putridalgicola NBRC 103243.</title>
        <authorList>
            <person name="Hosoyama A."/>
            <person name="Uohara A."/>
            <person name="Ohji S."/>
            <person name="Ichikawa N."/>
        </authorList>
    </citation>
    <scope>NUCLEOTIDE SEQUENCE [LARGE SCALE GENOMIC DNA]</scope>
    <source>
        <strain evidence="1 4">NBRC 103243</strain>
    </source>
</reference>
<dbReference type="STRING" id="426703.SAMN04488100_1042"/>
<dbReference type="InterPro" id="IPR036520">
    <property type="entry name" value="UPF0759_sf"/>
</dbReference>
<dbReference type="PANTHER" id="PTHR30348:SF13">
    <property type="entry name" value="UPF0759 PROTEIN YUNF"/>
    <property type="match status" value="1"/>
</dbReference>
<name>A0A1H7RAI8_9LACT</name>
<dbReference type="Proteomes" id="UP000321425">
    <property type="component" value="Unassembled WGS sequence"/>
</dbReference>
<sequence length="278" mass="32237">MITIGLTGWSDHPLIQRSANKKLIEYAGHFPVVELDTSFYAIPKNETIMSWIEKMPDIFQFFPKAYGVMTLHKPYQEEFTTMDEAFEAYLDAFQPMLEQKKIKAFLFQFPPYFDCVKKHVNYLRYVKKQMTELPVAVEFRHPSWFSKTNKERTLAFLKDQGWTNVVVDQPQTPNNSVPQVPEVTAPTLSVLRLHGRNYEGWLGENVTDWRAERTLYHYSEDELRDFADLVKQLESDADEVCVIFNNNSGGHAPQNAKELQDLLGLDFSGLAPKQLDLF</sequence>
<proteinExistence type="predicted"/>
<dbReference type="Gene3D" id="3.20.20.410">
    <property type="entry name" value="Protein of unknown function UPF0759"/>
    <property type="match status" value="1"/>
</dbReference>
<keyword evidence="4" id="KW-1185">Reference proteome</keyword>
<dbReference type="EMBL" id="FOBL01000004">
    <property type="protein sequence ID" value="SEL56457.1"/>
    <property type="molecule type" value="Genomic_DNA"/>
</dbReference>
<dbReference type="RefSeq" id="WP_091486745.1">
    <property type="nucleotide sequence ID" value="NZ_BJUX01000007.1"/>
</dbReference>
<dbReference type="OrthoDB" id="9780310at2"/>
<dbReference type="Pfam" id="PF01904">
    <property type="entry name" value="DUF72"/>
    <property type="match status" value="1"/>
</dbReference>
<organism evidence="2 3">
    <name type="scientific">Alkalibacterium putridalgicola</name>
    <dbReference type="NCBI Taxonomy" id="426703"/>
    <lineage>
        <taxon>Bacteria</taxon>
        <taxon>Bacillati</taxon>
        <taxon>Bacillota</taxon>
        <taxon>Bacilli</taxon>
        <taxon>Lactobacillales</taxon>
        <taxon>Carnobacteriaceae</taxon>
        <taxon>Alkalibacterium</taxon>
    </lineage>
</organism>
<accession>A0A1H7RAI8</accession>
<evidence type="ECO:0000313" key="2">
    <source>
        <dbReference type="EMBL" id="SEL56457.1"/>
    </source>
</evidence>
<dbReference type="SUPFAM" id="SSF117396">
    <property type="entry name" value="TM1631-like"/>
    <property type="match status" value="1"/>
</dbReference>
<dbReference type="AlphaFoldDB" id="A0A1H7RAI8"/>